<dbReference type="PIRSF" id="PIRSF035009">
    <property type="entry name" value="UCP035009_HSDR_N"/>
    <property type="match status" value="1"/>
</dbReference>
<accession>A0A8J2YFA4</accession>
<evidence type="ECO:0000313" key="3">
    <source>
        <dbReference type="EMBL" id="GGE31337.1"/>
    </source>
</evidence>
<organism evidence="3 4">
    <name type="scientific">Pullulanibacillus camelliae</name>
    <dbReference type="NCBI Taxonomy" id="1707096"/>
    <lineage>
        <taxon>Bacteria</taxon>
        <taxon>Bacillati</taxon>
        <taxon>Bacillota</taxon>
        <taxon>Bacilli</taxon>
        <taxon>Bacillales</taxon>
        <taxon>Sporolactobacillaceae</taxon>
        <taxon>Pullulanibacillus</taxon>
    </lineage>
</organism>
<proteinExistence type="predicted"/>
<dbReference type="Pfam" id="PF13588">
    <property type="entry name" value="HSDR_N_2"/>
    <property type="match status" value="1"/>
</dbReference>
<dbReference type="Gene3D" id="3.90.1570.30">
    <property type="match status" value="1"/>
</dbReference>
<keyword evidence="4" id="KW-1185">Reference proteome</keyword>
<dbReference type="EMBL" id="BMIR01000002">
    <property type="protein sequence ID" value="GGE31337.1"/>
    <property type="molecule type" value="Genomic_DNA"/>
</dbReference>
<evidence type="ECO:0000313" key="4">
    <source>
        <dbReference type="Proteomes" id="UP000628775"/>
    </source>
</evidence>
<keyword evidence="1" id="KW-0175">Coiled coil</keyword>
<sequence length="360" mass="42061">MEEFIQQIKALAKRIERIKDNIQTEEATKTSLIMPFIQALGYDVFNPEELVPEFIADVGIKKGEKIDYAIIQDNEPVILIEAKSINEKLEKHDSQLYRYFGTTNAKFAILTNGLTYYFYTDLDEHNKMDAKPFFTFNMLELRDSQVLEIAKFRKNDFNVEQVLTTASELKYTNEIKAFLTREWDEPSEEFIKFILNDVYQGMKTKKVIDGFKDVVKKSLNQFVNEKVNDKLQKALNSTSANTEEPEADGVREVAATEQVPVTPPEEQIVTTEEELEGYVFIKLILKELVDVSRVFYRDNKSYFNVLLDDNIRKWVCRLGFNTGNKYIQLNDENRTSYKVERVDEIMEYKEEILKVAEQFV</sequence>
<protein>
    <submittedName>
        <fullName evidence="3">Endonuclease</fullName>
    </submittedName>
</protein>
<gene>
    <name evidence="3" type="ORF">GCM10011391_07520</name>
</gene>
<dbReference type="AlphaFoldDB" id="A0A8J2YFA4"/>
<reference evidence="3" key="1">
    <citation type="journal article" date="2014" name="Int. J. Syst. Evol. Microbiol.">
        <title>Complete genome sequence of Corynebacterium casei LMG S-19264T (=DSM 44701T), isolated from a smear-ripened cheese.</title>
        <authorList>
            <consortium name="US DOE Joint Genome Institute (JGI-PGF)"/>
            <person name="Walter F."/>
            <person name="Albersmeier A."/>
            <person name="Kalinowski J."/>
            <person name="Ruckert C."/>
        </authorList>
    </citation>
    <scope>NUCLEOTIDE SEQUENCE</scope>
    <source>
        <strain evidence="3">CGMCC 1.15371</strain>
    </source>
</reference>
<feature type="domain" description="Type I restriction enzyme R protein N-terminal" evidence="2">
    <location>
        <begin position="25"/>
        <end position="121"/>
    </location>
</feature>
<comment type="caution">
    <text evidence="3">The sequence shown here is derived from an EMBL/GenBank/DDBJ whole genome shotgun (WGS) entry which is preliminary data.</text>
</comment>
<evidence type="ECO:0000259" key="2">
    <source>
        <dbReference type="Pfam" id="PF13588"/>
    </source>
</evidence>
<keyword evidence="3" id="KW-0540">Nuclease</keyword>
<reference evidence="3" key="2">
    <citation type="submission" date="2020-09" db="EMBL/GenBank/DDBJ databases">
        <authorList>
            <person name="Sun Q."/>
            <person name="Zhou Y."/>
        </authorList>
    </citation>
    <scope>NUCLEOTIDE SEQUENCE</scope>
    <source>
        <strain evidence="3">CGMCC 1.15371</strain>
    </source>
</reference>
<dbReference type="InterPro" id="IPR017035">
    <property type="entry name" value="UCP035009_HsdR_All3000-type"/>
</dbReference>
<evidence type="ECO:0000256" key="1">
    <source>
        <dbReference type="SAM" id="Coils"/>
    </source>
</evidence>
<keyword evidence="3" id="KW-0255">Endonuclease</keyword>
<keyword evidence="3" id="KW-0378">Hydrolase</keyword>
<feature type="coiled-coil region" evidence="1">
    <location>
        <begin position="1"/>
        <end position="28"/>
    </location>
</feature>
<dbReference type="RefSeq" id="WP_188689358.1">
    <property type="nucleotide sequence ID" value="NZ_BMIR01000002.1"/>
</dbReference>
<dbReference type="GO" id="GO:0004519">
    <property type="term" value="F:endonuclease activity"/>
    <property type="evidence" value="ECO:0007669"/>
    <property type="project" value="UniProtKB-KW"/>
</dbReference>
<dbReference type="Proteomes" id="UP000628775">
    <property type="component" value="Unassembled WGS sequence"/>
</dbReference>
<name>A0A8J2YFA4_9BACL</name>
<dbReference type="InterPro" id="IPR029464">
    <property type="entry name" value="HSDR_N"/>
</dbReference>